<organism evidence="2 3">
    <name type="scientific">Candidatus Sedimenticola endophacoides</name>
    <dbReference type="NCBI Taxonomy" id="2548426"/>
    <lineage>
        <taxon>Bacteria</taxon>
        <taxon>Pseudomonadati</taxon>
        <taxon>Pseudomonadota</taxon>
        <taxon>Gammaproteobacteria</taxon>
        <taxon>Chromatiales</taxon>
        <taxon>Sedimenticolaceae</taxon>
        <taxon>Sedimenticola</taxon>
    </lineage>
</organism>
<proteinExistence type="predicted"/>
<dbReference type="EMBL" id="PQCO01000293">
    <property type="protein sequence ID" value="PUD98677.1"/>
    <property type="molecule type" value="Genomic_DNA"/>
</dbReference>
<reference evidence="2 3" key="1">
    <citation type="submission" date="2018-01" db="EMBL/GenBank/DDBJ databases">
        <title>Novel co-symbiosis in the lucinid bivalve Phacoides pectinatus.</title>
        <authorList>
            <person name="Lim S.J."/>
            <person name="Davis B.G."/>
            <person name="Gill D.E."/>
            <person name="Engel A.S."/>
            <person name="Anderson L.C."/>
            <person name="Campbell B.J."/>
        </authorList>
    </citation>
    <scope>NUCLEOTIDE SEQUENCE [LARGE SCALE GENOMIC DNA]</scope>
    <source>
        <strain evidence="2">N3_P5</strain>
    </source>
</reference>
<name>A0A657PSA0_9GAMM</name>
<dbReference type="InterPro" id="IPR009875">
    <property type="entry name" value="PilZ_domain"/>
</dbReference>
<evidence type="ECO:0000313" key="2">
    <source>
        <dbReference type="EMBL" id="PUD98677.1"/>
    </source>
</evidence>
<dbReference type="Proteomes" id="UP000250928">
    <property type="component" value="Unassembled WGS sequence"/>
</dbReference>
<evidence type="ECO:0000313" key="3">
    <source>
        <dbReference type="Proteomes" id="UP000250928"/>
    </source>
</evidence>
<dbReference type="Pfam" id="PF07238">
    <property type="entry name" value="PilZ"/>
    <property type="match status" value="1"/>
</dbReference>
<accession>A0A657PSA0</accession>
<feature type="domain" description="PilZ" evidence="1">
    <location>
        <begin position="123"/>
        <end position="203"/>
    </location>
</feature>
<protein>
    <recommendedName>
        <fullName evidence="1">PilZ domain-containing protein</fullName>
    </recommendedName>
</protein>
<gene>
    <name evidence="2" type="ORF">C3L24_12275</name>
</gene>
<evidence type="ECO:0000259" key="1">
    <source>
        <dbReference type="Pfam" id="PF07238"/>
    </source>
</evidence>
<dbReference type="AlphaFoldDB" id="A0A657PSA0"/>
<comment type="caution">
    <text evidence="2">The sequence shown here is derived from an EMBL/GenBank/DDBJ whole genome shotgun (WGS) entry which is preliminary data.</text>
</comment>
<dbReference type="GO" id="GO:0035438">
    <property type="term" value="F:cyclic-di-GMP binding"/>
    <property type="evidence" value="ECO:0007669"/>
    <property type="project" value="InterPro"/>
</dbReference>
<sequence length="211" mass="24135">MAQNDSDNLLTRDEIEFIREMFKEEPGQGVAEGMTPLALDQSEHHGELVNTLLASCELELKAQVGPHRFVFPFEVAPTLEGRVQLQLALPHIYEGHNNIRSWRFQPRDDELRLSDYQDHFSDPVVVDISKSGICIRDTAPRLDPTIPTHHLTLHLPEYDEPVSLRCNLVRFDDCPHTADAKLIAFRFSEDSPQVSATISRFLFSRHRRIAV</sequence>